<evidence type="ECO:0000313" key="2">
    <source>
        <dbReference type="Proteomes" id="UP001054945"/>
    </source>
</evidence>
<keyword evidence="2" id="KW-1185">Reference proteome</keyword>
<dbReference type="Proteomes" id="UP001054945">
    <property type="component" value="Unassembled WGS sequence"/>
</dbReference>
<organism evidence="1 2">
    <name type="scientific">Caerostris extrusa</name>
    <name type="common">Bark spider</name>
    <name type="synonym">Caerostris bankana</name>
    <dbReference type="NCBI Taxonomy" id="172846"/>
    <lineage>
        <taxon>Eukaryota</taxon>
        <taxon>Metazoa</taxon>
        <taxon>Ecdysozoa</taxon>
        <taxon>Arthropoda</taxon>
        <taxon>Chelicerata</taxon>
        <taxon>Arachnida</taxon>
        <taxon>Araneae</taxon>
        <taxon>Araneomorphae</taxon>
        <taxon>Entelegynae</taxon>
        <taxon>Araneoidea</taxon>
        <taxon>Araneidae</taxon>
        <taxon>Caerostris</taxon>
    </lineage>
</organism>
<feature type="non-terminal residue" evidence="1">
    <location>
        <position position="1"/>
    </location>
</feature>
<evidence type="ECO:0000313" key="1">
    <source>
        <dbReference type="EMBL" id="GIY91635.1"/>
    </source>
</evidence>
<protein>
    <submittedName>
        <fullName evidence="1">Uncharacterized protein</fullName>
    </submittedName>
</protein>
<accession>A0AAV4XCE6</accession>
<name>A0AAV4XCE6_CAEEX</name>
<proteinExistence type="predicted"/>
<dbReference type="AlphaFoldDB" id="A0AAV4XCE6"/>
<reference evidence="1 2" key="1">
    <citation type="submission" date="2021-06" db="EMBL/GenBank/DDBJ databases">
        <title>Caerostris extrusa draft genome.</title>
        <authorList>
            <person name="Kono N."/>
            <person name="Arakawa K."/>
        </authorList>
    </citation>
    <scope>NUCLEOTIDE SEQUENCE [LARGE SCALE GENOMIC DNA]</scope>
</reference>
<gene>
    <name evidence="1" type="ORF">CEXT_519971</name>
</gene>
<comment type="caution">
    <text evidence="1">The sequence shown here is derived from an EMBL/GenBank/DDBJ whole genome shotgun (WGS) entry which is preliminary data.</text>
</comment>
<sequence>VKGTKNKSKNPILISLSSHKSISKYVEFVIVIHENATQDPHTTFFKSDSFLCAGLPRVPRSIDENTVVYQDGP</sequence>
<dbReference type="EMBL" id="BPLR01000033">
    <property type="protein sequence ID" value="GIY91635.1"/>
    <property type="molecule type" value="Genomic_DNA"/>
</dbReference>